<evidence type="ECO:0000256" key="1">
    <source>
        <dbReference type="SAM" id="MobiDB-lite"/>
    </source>
</evidence>
<accession>A0A146JZK1</accession>
<evidence type="ECO:0000313" key="2">
    <source>
        <dbReference type="EMBL" id="JAP88916.1"/>
    </source>
</evidence>
<feature type="non-terminal residue" evidence="2">
    <location>
        <position position="1"/>
    </location>
</feature>
<name>A0A146JZK1_9EUKA</name>
<sequence length="340" mass="39338">ENQLYDGQEQDIHVATDINEESSYVHLADDSESIQKPENKQVTFNQQLDLQVKDIENKIKEKQKSRPNSVVKNQPDSKKISNENHKDESKFYINDKVTSKQEAAVIHSVLEIFKKVEDKYPDQDSDHLADLYLLMRGCSSAPEFLKTKEELELPLALQMKQQKESDTKKSPVPFRSNLELTNLSSQQLDIITKKLLDNKPLNPSVQSFTLGQLNSMAERQYEIYQKKKQKKSEALTMPLPKEQCEALNIDTDLQRDMMKIACKAQTIYAIEDMNLPWYSVNDDFIQSGLKIPKQVQTGMGIDEAEKQAKKRLFWKMKMIEHSQRVLQMQEAIVDEANEKK</sequence>
<feature type="region of interest" description="Disordered" evidence="1">
    <location>
        <begin position="59"/>
        <end position="87"/>
    </location>
</feature>
<reference evidence="2" key="1">
    <citation type="submission" date="2015-07" db="EMBL/GenBank/DDBJ databases">
        <title>Adaptation to a free-living lifestyle via gene acquisitions in the diplomonad Trepomonas sp. PC1.</title>
        <authorList>
            <person name="Xu F."/>
            <person name="Jerlstrom-Hultqvist J."/>
            <person name="Kolisko M."/>
            <person name="Simpson A.G.B."/>
            <person name="Roger A.J."/>
            <person name="Svard S.G."/>
            <person name="Andersson J.O."/>
        </authorList>
    </citation>
    <scope>NUCLEOTIDE SEQUENCE</scope>
    <source>
        <strain evidence="2">PC1</strain>
    </source>
</reference>
<feature type="compositionally biased region" description="Basic and acidic residues" evidence="1">
    <location>
        <begin position="75"/>
        <end position="87"/>
    </location>
</feature>
<protein>
    <submittedName>
        <fullName evidence="2">Uncharacterized protein</fullName>
    </submittedName>
</protein>
<dbReference type="AlphaFoldDB" id="A0A146JZK1"/>
<gene>
    <name evidence="2" type="ORF">TPC1_31589</name>
</gene>
<dbReference type="EMBL" id="GDID01007690">
    <property type="protein sequence ID" value="JAP88916.1"/>
    <property type="molecule type" value="Transcribed_RNA"/>
</dbReference>
<proteinExistence type="predicted"/>
<organism evidence="2">
    <name type="scientific">Trepomonas sp. PC1</name>
    <dbReference type="NCBI Taxonomy" id="1076344"/>
    <lineage>
        <taxon>Eukaryota</taxon>
        <taxon>Metamonada</taxon>
        <taxon>Diplomonadida</taxon>
        <taxon>Hexamitidae</taxon>
        <taxon>Hexamitinae</taxon>
        <taxon>Trepomonas</taxon>
    </lineage>
</organism>
<feature type="non-terminal residue" evidence="2">
    <location>
        <position position="340"/>
    </location>
</feature>